<dbReference type="SUPFAM" id="SSF50978">
    <property type="entry name" value="WD40 repeat-like"/>
    <property type="match status" value="1"/>
</dbReference>
<dbReference type="GO" id="GO:0030246">
    <property type="term" value="F:carbohydrate binding"/>
    <property type="evidence" value="ECO:0007669"/>
    <property type="project" value="UniProtKB-KW"/>
</dbReference>
<evidence type="ECO:0000259" key="8">
    <source>
        <dbReference type="PROSITE" id="PS50837"/>
    </source>
</evidence>
<dbReference type="PROSITE" id="PS50837">
    <property type="entry name" value="NACHT"/>
    <property type="match status" value="1"/>
</dbReference>
<evidence type="ECO:0000256" key="6">
    <source>
        <dbReference type="ARBA" id="ARBA00043913"/>
    </source>
</evidence>
<dbReference type="EMBL" id="HG793145">
    <property type="protein sequence ID" value="CRL24535.1"/>
    <property type="molecule type" value="Genomic_DNA"/>
</dbReference>
<comment type="similarity">
    <text evidence="4">Belongs to the WD repeat MDV1/CAF4 family.</text>
</comment>
<keyword evidence="2 7" id="KW-0853">WD repeat</keyword>
<dbReference type="InterPro" id="IPR020472">
    <property type="entry name" value="WD40_PAC1"/>
</dbReference>
<dbReference type="InterPro" id="IPR036322">
    <property type="entry name" value="WD40_repeat_dom_sf"/>
</dbReference>
<feature type="repeat" description="WD" evidence="7">
    <location>
        <begin position="882"/>
        <end position="926"/>
    </location>
</feature>
<dbReference type="SUPFAM" id="SSF82171">
    <property type="entry name" value="DPP6 N-terminal domain-like"/>
    <property type="match status" value="1"/>
</dbReference>
<keyword evidence="10" id="KW-1185">Reference proteome</keyword>
<comment type="function">
    <text evidence="6">Involved in mitochondrial fission. Acts as an adapter protein required to form mitochondrial fission complexes. Formation of these complexes is required to promote constriction and fission of the mitochondrial compartment at a late step in mitochondrial division.</text>
</comment>
<dbReference type="InterPro" id="IPR027417">
    <property type="entry name" value="P-loop_NTPase"/>
</dbReference>
<dbReference type="InterPro" id="IPR001680">
    <property type="entry name" value="WD40_rpt"/>
</dbReference>
<keyword evidence="3" id="KW-0677">Repeat</keyword>
<evidence type="ECO:0000313" key="9">
    <source>
        <dbReference type="EMBL" id="CRL24535.1"/>
    </source>
</evidence>
<dbReference type="Pfam" id="PF24883">
    <property type="entry name" value="NPHP3_N"/>
    <property type="match status" value="1"/>
</dbReference>
<feature type="repeat" description="WD" evidence="7">
    <location>
        <begin position="717"/>
        <end position="758"/>
    </location>
</feature>
<dbReference type="CDD" id="cd00200">
    <property type="entry name" value="WD40"/>
    <property type="match status" value="1"/>
</dbReference>
<feature type="repeat" description="WD" evidence="7">
    <location>
        <begin position="1016"/>
        <end position="1057"/>
    </location>
</feature>
<feature type="repeat" description="WD" evidence="7">
    <location>
        <begin position="759"/>
        <end position="799"/>
    </location>
</feature>
<feature type="repeat" description="WD" evidence="7">
    <location>
        <begin position="800"/>
        <end position="841"/>
    </location>
</feature>
<dbReference type="Gene3D" id="3.40.50.300">
    <property type="entry name" value="P-loop containing nucleotide triphosphate hydrolases"/>
    <property type="match status" value="1"/>
</dbReference>
<feature type="repeat" description="WD" evidence="7">
    <location>
        <begin position="842"/>
        <end position="881"/>
    </location>
</feature>
<dbReference type="STRING" id="1429867.A0A0G4PDX3"/>
<dbReference type="AlphaFoldDB" id="A0A0G4PDX3"/>
<sequence>MMASAAYFNGPNSGAQVGYNSGHITNNIYLPQGWLRMKGQSETSADQSCLRDLQTTNPHDDKTRIEKTKGGLLKYSYRWVLQNNDFQKWREDEEVHLLWIQGDPGKGKTMLLCGIIDELRNSIDNATINVSFFFCQATDERINNAIAVLRGLIFMLACEQPSVTHHIRRRYDQTGKHLFEDANAWQALSGILSDILEDSTLKDTYFIIDALDECTTDLSLLLDLIAEASSSGNARVKWIVSSRNLPIIEEYLEVATQKARLSLELNATSISEAVAIYIHFKVQQLAEKKKYKPAMRDIVASHLMLNSQDTFLWVALVYEELAKARPWNTPKLLTSFPPGLDSLYRRMLQQIRDSEDAELCNRILGLASTVYRPITLNELVALVDMPDGISTDDDDFPPDDFLSDIIRLCGSFLTLRENTIFFVHQSAKDFLTTKALDEVFPRGVPAEHHEIFSRSIYIMSRSLRRNVYDITFPGLQIDEITQPSPDPLTAAHYSCLYWAHHLQDGYCSESADIEPHHLQSADTFLQQKYLHWIEALCLLRNIPRGIEAMLKLEGLFKENQKSSTFFRRVYDASRFIRYHKVGIESGPLQVYSSSLIFSPIQSMTRLCYQEERVDWIIHGPSVEDDWSACIQTLEGHDLDVQCIAWSQDGRRLASASKDKTARIWDSTTGQCISVLRGHEDELRSIAWIQHDERLASASDDKTIQIWNPVTGQCISTLRGHDNQIRTIAWSPDFMQLASGSFDKTVRVWDPNTGQCLTVLEGHRNDVSSVAWLPPSKRLASVSGDTIRIWDTVSRQCIFDLRDHTNSVWSISWSRDVRRLASASSDRTVRVWDPNDGACLSILSGHSGAVHTTVWSPDGGRLASADKTIKIWDLTTGKCVSGVEKHDDYIVSIAWSPDGSRVATRSGSLDDNTVRIWDAATGDCLSFYELHRSGGSSLAWSPDGRHVALAGRAIRIWDPSVKKPRSTFQKFDGLMEGPSGGFSGGTFSWSPNGAWLVSSEYFDGVRIWDPITSSASLLLDSQDVTSIGWSHNSEQLASGSYSGEVLIWDPVTKQRISTLEGHDRPVFHLRWSQDGRLASGSDDQTIRIWNPETRQCTADLGESSGQLLSISWSLDGRWLASITHRGRDEDTKVGDLGITVQDSRTGQCISSIDLQLPLVQPFDEMFSEVDVRTFLEFDKNTPNRLHTLAGTFDLINDTLISTTPLNPPPAVEKQIGYGLSDDIAWITYRGKRLMWLPSEYRPALRSLFATYETGTRVCVGILCRSGRVITLTLSQDIAIQG</sequence>
<dbReference type="InterPro" id="IPR015943">
    <property type="entry name" value="WD40/YVTN_repeat-like_dom_sf"/>
</dbReference>
<dbReference type="InterPro" id="IPR019775">
    <property type="entry name" value="WD40_repeat_CS"/>
</dbReference>
<dbReference type="PROSITE" id="PS00678">
    <property type="entry name" value="WD_REPEATS_1"/>
    <property type="match status" value="1"/>
</dbReference>
<dbReference type="SUPFAM" id="SSF52540">
    <property type="entry name" value="P-loop containing nucleoside triphosphate hydrolases"/>
    <property type="match status" value="1"/>
</dbReference>
<dbReference type="InterPro" id="IPR057855">
    <property type="entry name" value="Beta-prop_WDR19_1st"/>
</dbReference>
<dbReference type="PROSITE" id="PS50231">
    <property type="entry name" value="RICIN_B_LECTIN"/>
    <property type="match status" value="1"/>
</dbReference>
<dbReference type="PANTHER" id="PTHR22847:SF637">
    <property type="entry name" value="WD REPEAT DOMAIN 5B"/>
    <property type="match status" value="1"/>
</dbReference>
<dbReference type="Proteomes" id="UP000053732">
    <property type="component" value="Unassembled WGS sequence"/>
</dbReference>
<keyword evidence="9" id="KW-0430">Lectin</keyword>
<comment type="subcellular location">
    <subcellularLocation>
        <location evidence="1">Mitochondrion outer membrane</location>
        <topology evidence="1">Peripheral membrane protein</topology>
        <orientation evidence="1">Cytoplasmic side</orientation>
    </subcellularLocation>
</comment>
<proteinExistence type="inferred from homology"/>
<dbReference type="Pfam" id="PF00400">
    <property type="entry name" value="WD40"/>
    <property type="match status" value="7"/>
</dbReference>
<dbReference type="Gene3D" id="2.130.10.10">
    <property type="entry name" value="YVTN repeat-like/Quinoprotein amine dehydrogenase"/>
    <property type="match status" value="4"/>
</dbReference>
<dbReference type="FunFam" id="3.40.50.300:FF:001638">
    <property type="entry name" value="NACHT and WD40 domain protein"/>
    <property type="match status" value="1"/>
</dbReference>
<dbReference type="PROSITE" id="PS50082">
    <property type="entry name" value="WD_REPEATS_2"/>
    <property type="match status" value="9"/>
</dbReference>
<dbReference type="PROSITE" id="PS50294">
    <property type="entry name" value="WD_REPEATS_REGION"/>
    <property type="match status" value="6"/>
</dbReference>
<dbReference type="PRINTS" id="PR00320">
    <property type="entry name" value="GPROTEINBRPT"/>
</dbReference>
<feature type="repeat" description="WD" evidence="7">
    <location>
        <begin position="675"/>
        <end position="716"/>
    </location>
</feature>
<evidence type="ECO:0000256" key="7">
    <source>
        <dbReference type="PROSITE-ProRule" id="PRU00221"/>
    </source>
</evidence>
<reference evidence="9 10" key="1">
    <citation type="journal article" date="2014" name="Nat. Commun.">
        <title>Multiple recent horizontal transfers of a large genomic region in cheese making fungi.</title>
        <authorList>
            <person name="Cheeseman K."/>
            <person name="Ropars J."/>
            <person name="Renault P."/>
            <person name="Dupont J."/>
            <person name="Gouzy J."/>
            <person name="Branca A."/>
            <person name="Abraham A.L."/>
            <person name="Ceppi M."/>
            <person name="Conseiller E."/>
            <person name="Debuchy R."/>
            <person name="Malagnac F."/>
            <person name="Goarin A."/>
            <person name="Silar P."/>
            <person name="Lacoste S."/>
            <person name="Sallet E."/>
            <person name="Bensimon A."/>
            <person name="Giraud T."/>
            <person name="Brygoo Y."/>
        </authorList>
    </citation>
    <scope>NUCLEOTIDE SEQUENCE [LARGE SCALE GENOMIC DNA]</scope>
    <source>
        <strain evidence="10">FM 013</strain>
    </source>
</reference>
<feature type="repeat" description="WD" evidence="7">
    <location>
        <begin position="1058"/>
        <end position="1098"/>
    </location>
</feature>
<dbReference type="SMART" id="SM00320">
    <property type="entry name" value="WD40"/>
    <property type="match status" value="12"/>
</dbReference>
<accession>A0A0G4PDX3</accession>
<evidence type="ECO:0000256" key="4">
    <source>
        <dbReference type="ARBA" id="ARBA00038415"/>
    </source>
</evidence>
<dbReference type="Pfam" id="PF23389">
    <property type="entry name" value="Beta-prop_WDR19_1st"/>
    <property type="match status" value="1"/>
</dbReference>
<name>A0A0G4PDX3_PENC3</name>
<evidence type="ECO:0000256" key="2">
    <source>
        <dbReference type="ARBA" id="ARBA00022574"/>
    </source>
</evidence>
<feature type="domain" description="NACHT" evidence="8">
    <location>
        <begin position="96"/>
        <end position="243"/>
    </location>
</feature>
<dbReference type="InterPro" id="IPR007111">
    <property type="entry name" value="NACHT_NTPase"/>
</dbReference>
<dbReference type="InterPro" id="IPR056884">
    <property type="entry name" value="NPHP3-like_N"/>
</dbReference>
<evidence type="ECO:0000256" key="5">
    <source>
        <dbReference type="ARBA" id="ARBA00039789"/>
    </source>
</evidence>
<dbReference type="GO" id="GO:1990234">
    <property type="term" value="C:transferase complex"/>
    <property type="evidence" value="ECO:0007669"/>
    <property type="project" value="UniProtKB-ARBA"/>
</dbReference>
<evidence type="ECO:0000256" key="3">
    <source>
        <dbReference type="ARBA" id="ARBA00022737"/>
    </source>
</evidence>
<dbReference type="GO" id="GO:0005741">
    <property type="term" value="C:mitochondrial outer membrane"/>
    <property type="evidence" value="ECO:0007669"/>
    <property type="project" value="UniProtKB-SubCell"/>
</dbReference>
<evidence type="ECO:0000256" key="1">
    <source>
        <dbReference type="ARBA" id="ARBA00004570"/>
    </source>
</evidence>
<protein>
    <recommendedName>
        <fullName evidence="5">Mitochondrial division protein 1</fullName>
    </recommendedName>
</protein>
<organism evidence="9 10">
    <name type="scientific">Penicillium camemberti (strain FM 013)</name>
    <dbReference type="NCBI Taxonomy" id="1429867"/>
    <lineage>
        <taxon>Eukaryota</taxon>
        <taxon>Fungi</taxon>
        <taxon>Dikarya</taxon>
        <taxon>Ascomycota</taxon>
        <taxon>Pezizomycotina</taxon>
        <taxon>Eurotiomycetes</taxon>
        <taxon>Eurotiomycetidae</taxon>
        <taxon>Eurotiales</taxon>
        <taxon>Aspergillaceae</taxon>
        <taxon>Penicillium</taxon>
    </lineage>
</organism>
<gene>
    <name evidence="9" type="ORF">PCAMFM013_S012g000144</name>
</gene>
<feature type="repeat" description="WD" evidence="7">
    <location>
        <begin position="633"/>
        <end position="674"/>
    </location>
</feature>
<evidence type="ECO:0000313" key="10">
    <source>
        <dbReference type="Proteomes" id="UP000053732"/>
    </source>
</evidence>
<dbReference type="PANTHER" id="PTHR22847">
    <property type="entry name" value="WD40 REPEAT PROTEIN"/>
    <property type="match status" value="1"/>
</dbReference>